<sequence>DDNDDDFIPELSGSDDFYSEDSDSDSEEFLDQRMQCLSEFKLGSFTVAAKGTSSLFNFFKPMKNLAEDELVVDLT</sequence>
<comment type="caution">
    <text evidence="2">The sequence shown here is derived from an EMBL/GenBank/DDBJ whole genome shotgun (WGS) entry which is preliminary data.</text>
</comment>
<feature type="region of interest" description="Disordered" evidence="1">
    <location>
        <begin position="1"/>
        <end position="24"/>
    </location>
</feature>
<dbReference type="OrthoDB" id="10606420at2759"/>
<proteinExistence type="predicted"/>
<evidence type="ECO:0000313" key="3">
    <source>
        <dbReference type="Proteomes" id="UP000789570"/>
    </source>
</evidence>
<gene>
    <name evidence="2" type="ORF">FCALED_LOCUS17570</name>
</gene>
<dbReference type="AlphaFoldDB" id="A0A9N9J9S8"/>
<dbReference type="EMBL" id="CAJVPQ010027670">
    <property type="protein sequence ID" value="CAG8771598.1"/>
    <property type="molecule type" value="Genomic_DNA"/>
</dbReference>
<organism evidence="2 3">
    <name type="scientific">Funneliformis caledonium</name>
    <dbReference type="NCBI Taxonomy" id="1117310"/>
    <lineage>
        <taxon>Eukaryota</taxon>
        <taxon>Fungi</taxon>
        <taxon>Fungi incertae sedis</taxon>
        <taxon>Mucoromycota</taxon>
        <taxon>Glomeromycotina</taxon>
        <taxon>Glomeromycetes</taxon>
        <taxon>Glomerales</taxon>
        <taxon>Glomeraceae</taxon>
        <taxon>Funneliformis</taxon>
    </lineage>
</organism>
<dbReference type="Proteomes" id="UP000789570">
    <property type="component" value="Unassembled WGS sequence"/>
</dbReference>
<keyword evidence="3" id="KW-1185">Reference proteome</keyword>
<feature type="non-terminal residue" evidence="2">
    <location>
        <position position="1"/>
    </location>
</feature>
<feature type="non-terminal residue" evidence="2">
    <location>
        <position position="75"/>
    </location>
</feature>
<name>A0A9N9J9S8_9GLOM</name>
<evidence type="ECO:0000256" key="1">
    <source>
        <dbReference type="SAM" id="MobiDB-lite"/>
    </source>
</evidence>
<accession>A0A9N9J9S8</accession>
<evidence type="ECO:0000313" key="2">
    <source>
        <dbReference type="EMBL" id="CAG8771598.1"/>
    </source>
</evidence>
<protein>
    <submittedName>
        <fullName evidence="2">16334_t:CDS:1</fullName>
    </submittedName>
</protein>
<reference evidence="2" key="1">
    <citation type="submission" date="2021-06" db="EMBL/GenBank/DDBJ databases">
        <authorList>
            <person name="Kallberg Y."/>
            <person name="Tangrot J."/>
            <person name="Rosling A."/>
        </authorList>
    </citation>
    <scope>NUCLEOTIDE SEQUENCE</scope>
    <source>
        <strain evidence="2">UK204</strain>
    </source>
</reference>